<accession>A0AA38IC87</accession>
<name>A0AA38IC87_9CUCU</name>
<comment type="caution">
    <text evidence="1">The sequence shown here is derived from an EMBL/GenBank/DDBJ whole genome shotgun (WGS) entry which is preliminary data.</text>
</comment>
<proteinExistence type="predicted"/>
<organism evidence="1 2">
    <name type="scientific">Zophobas morio</name>
    <dbReference type="NCBI Taxonomy" id="2755281"/>
    <lineage>
        <taxon>Eukaryota</taxon>
        <taxon>Metazoa</taxon>
        <taxon>Ecdysozoa</taxon>
        <taxon>Arthropoda</taxon>
        <taxon>Hexapoda</taxon>
        <taxon>Insecta</taxon>
        <taxon>Pterygota</taxon>
        <taxon>Neoptera</taxon>
        <taxon>Endopterygota</taxon>
        <taxon>Coleoptera</taxon>
        <taxon>Polyphaga</taxon>
        <taxon>Cucujiformia</taxon>
        <taxon>Tenebrionidae</taxon>
        <taxon>Zophobas</taxon>
    </lineage>
</organism>
<gene>
    <name evidence="1" type="ORF">Zmor_017830</name>
</gene>
<sequence>MLLHFYIHNVVYYANWSVLVTWYPYNHESRCGSLVNLVAKKKAENLFQNKIPKQLQYCSINVTWEEVPLAINVPFDKKDPGYSVQLLDTMSDMLNITTIYLTKNVKYMTVNNGTEVVRKYMIERNIQMAFFVRHEPLPVGPEFELSVPYQETYFSSFYHPDVRSLAVPIP</sequence>
<evidence type="ECO:0000313" key="2">
    <source>
        <dbReference type="Proteomes" id="UP001168821"/>
    </source>
</evidence>
<protein>
    <submittedName>
        <fullName evidence="1">Uncharacterized protein</fullName>
    </submittedName>
</protein>
<dbReference type="AlphaFoldDB" id="A0AA38IC87"/>
<reference evidence="1" key="1">
    <citation type="journal article" date="2023" name="G3 (Bethesda)">
        <title>Whole genome assemblies of Zophobas morio and Tenebrio molitor.</title>
        <authorList>
            <person name="Kaur S."/>
            <person name="Stinson S.A."/>
            <person name="diCenzo G.C."/>
        </authorList>
    </citation>
    <scope>NUCLEOTIDE SEQUENCE</scope>
    <source>
        <strain evidence="1">QUZm001</strain>
    </source>
</reference>
<dbReference type="Proteomes" id="UP001168821">
    <property type="component" value="Unassembled WGS sequence"/>
</dbReference>
<evidence type="ECO:0000313" key="1">
    <source>
        <dbReference type="EMBL" id="KAJ3651821.1"/>
    </source>
</evidence>
<dbReference type="EMBL" id="JALNTZ010000005">
    <property type="protein sequence ID" value="KAJ3651821.1"/>
    <property type="molecule type" value="Genomic_DNA"/>
</dbReference>
<keyword evidence="2" id="KW-1185">Reference proteome</keyword>